<keyword evidence="5 6" id="KW-0456">Lyase</keyword>
<organism evidence="8 9">
    <name type="scientific">Candidatus Woykebacteria bacterium RBG_16_39_9b</name>
    <dbReference type="NCBI Taxonomy" id="1802595"/>
    <lineage>
        <taxon>Bacteria</taxon>
        <taxon>Candidatus Woykeibacteriota</taxon>
    </lineage>
</organism>
<comment type="caution">
    <text evidence="8">The sequence shown here is derived from an EMBL/GenBank/DDBJ whole genome shotgun (WGS) entry which is preliminary data.</text>
</comment>
<comment type="caution">
    <text evidence="6">Lacks conserved residue(s) required for the propagation of feature annotation.</text>
</comment>
<evidence type="ECO:0000256" key="3">
    <source>
        <dbReference type="ARBA" id="ARBA00022857"/>
    </source>
</evidence>
<comment type="similarity">
    <text evidence="6">Belongs to the NnrD/CARKD family.</text>
</comment>
<dbReference type="EMBL" id="MHCR01000010">
    <property type="protein sequence ID" value="OGY25729.1"/>
    <property type="molecule type" value="Genomic_DNA"/>
</dbReference>
<comment type="catalytic activity">
    <reaction evidence="6">
        <text>(6S)-NADHX + ADP = AMP + phosphate + NADH + H(+)</text>
        <dbReference type="Rhea" id="RHEA:32223"/>
        <dbReference type="ChEBI" id="CHEBI:15378"/>
        <dbReference type="ChEBI" id="CHEBI:43474"/>
        <dbReference type="ChEBI" id="CHEBI:57945"/>
        <dbReference type="ChEBI" id="CHEBI:64074"/>
        <dbReference type="ChEBI" id="CHEBI:456215"/>
        <dbReference type="ChEBI" id="CHEBI:456216"/>
        <dbReference type="EC" id="4.2.1.136"/>
    </reaction>
</comment>
<dbReference type="GO" id="GO:0052855">
    <property type="term" value="F:ADP-dependent NAD(P)H-hydrate dehydratase activity"/>
    <property type="evidence" value="ECO:0007669"/>
    <property type="project" value="UniProtKB-UniRule"/>
</dbReference>
<evidence type="ECO:0000313" key="9">
    <source>
        <dbReference type="Proteomes" id="UP000178162"/>
    </source>
</evidence>
<protein>
    <recommendedName>
        <fullName evidence="6">ADP-dependent (S)-NAD(P)H-hydrate dehydratase</fullName>
        <ecNumber evidence="6">4.2.1.136</ecNumber>
    </recommendedName>
    <alternativeName>
        <fullName evidence="6">ADP-dependent NAD(P)HX dehydratase</fullName>
    </alternativeName>
</protein>
<comment type="cofactor">
    <cofactor evidence="6">
        <name>Mg(2+)</name>
        <dbReference type="ChEBI" id="CHEBI:18420"/>
    </cofactor>
</comment>
<feature type="binding site" evidence="6">
    <location>
        <position position="148"/>
    </location>
    <ligand>
        <name>(6S)-NADPHX</name>
        <dbReference type="ChEBI" id="CHEBI:64076"/>
    </ligand>
</feature>
<keyword evidence="2 6" id="KW-0067">ATP-binding</keyword>
<dbReference type="InterPro" id="IPR029056">
    <property type="entry name" value="Ribokinase-like"/>
</dbReference>
<dbReference type="NCBIfam" id="TIGR00196">
    <property type="entry name" value="yjeF_cterm"/>
    <property type="match status" value="1"/>
</dbReference>
<dbReference type="PROSITE" id="PS51383">
    <property type="entry name" value="YJEF_C_3"/>
    <property type="match status" value="1"/>
</dbReference>
<dbReference type="EC" id="4.2.1.136" evidence="6"/>
<dbReference type="Proteomes" id="UP000178162">
    <property type="component" value="Unassembled WGS sequence"/>
</dbReference>
<comment type="function">
    <text evidence="6">Catalyzes the dehydration of the S-form of NAD(P)HX at the expense of ADP, which is converted to AMP. Together with NAD(P)HX epimerase, which catalyzes the epimerization of the S- and R-forms, the enzyme allows the repair of both epimers of NAD(P)HX, a damaged form of NAD(P)H that is a result of enzymatic or heat-dependent hydration.</text>
</comment>
<accession>A0A1G1WDG0</accession>
<feature type="binding site" evidence="6">
    <location>
        <position position="101"/>
    </location>
    <ligand>
        <name>(6S)-NADPHX</name>
        <dbReference type="ChEBI" id="CHEBI:64076"/>
    </ligand>
</feature>
<comment type="subunit">
    <text evidence="6">Homotetramer.</text>
</comment>
<dbReference type="Pfam" id="PF01256">
    <property type="entry name" value="Carb_kinase"/>
    <property type="match status" value="1"/>
</dbReference>
<gene>
    <name evidence="6" type="primary">nnrD</name>
    <name evidence="8" type="ORF">A2134_02705</name>
</gene>
<evidence type="ECO:0000259" key="7">
    <source>
        <dbReference type="PROSITE" id="PS51383"/>
    </source>
</evidence>
<dbReference type="PANTHER" id="PTHR12592">
    <property type="entry name" value="ATP-DEPENDENT (S)-NAD(P)H-HYDRATE DEHYDRATASE FAMILY MEMBER"/>
    <property type="match status" value="1"/>
</dbReference>
<dbReference type="SUPFAM" id="SSF53613">
    <property type="entry name" value="Ribokinase-like"/>
    <property type="match status" value="1"/>
</dbReference>
<dbReference type="PROSITE" id="PS01050">
    <property type="entry name" value="YJEF_C_2"/>
    <property type="match status" value="1"/>
</dbReference>
<sequence>MIERKIDSSIVEDLYKPPRNSHKGDNGRLLIIGGSKKFHGAPLFAVKIASKIVDLVYFSSVPENNELIKKMKSSLAVFITIDRKEVFTVAEKVDAILIGPGLGISADTEKLTNAVLEKLPHKKLILDADSLKILDKRLLNPNCVVTPHKGEFEILFGKPATKKAVFEAAKRYNCIVVSKGAEDYISDGERFSVNTNGNAGMTKGGTGDVLAGLLAAMACKNDLFLAACVGVFINGLAGDRLKEKVSFYYNASDLIDEIPKTMAEILNNNQT</sequence>
<feature type="binding site" evidence="6">
    <location>
        <position position="208"/>
    </location>
    <ligand>
        <name>(6S)-NADPHX</name>
        <dbReference type="ChEBI" id="CHEBI:64076"/>
    </ligand>
</feature>
<dbReference type="GO" id="GO:0005524">
    <property type="term" value="F:ATP binding"/>
    <property type="evidence" value="ECO:0007669"/>
    <property type="project" value="UniProtKB-KW"/>
</dbReference>
<feature type="domain" description="YjeF C-terminal" evidence="7">
    <location>
        <begin position="6"/>
        <end position="265"/>
    </location>
</feature>
<dbReference type="InterPro" id="IPR000631">
    <property type="entry name" value="CARKD"/>
</dbReference>
<name>A0A1G1WDG0_9BACT</name>
<evidence type="ECO:0000313" key="8">
    <source>
        <dbReference type="EMBL" id="OGY25729.1"/>
    </source>
</evidence>
<dbReference type="HAMAP" id="MF_01965">
    <property type="entry name" value="NADHX_dehydratase"/>
    <property type="match status" value="1"/>
</dbReference>
<proteinExistence type="inferred from homology"/>
<dbReference type="InterPro" id="IPR017953">
    <property type="entry name" value="Carbohydrate_kinase_pred_CS"/>
</dbReference>
<dbReference type="GO" id="GO:0046496">
    <property type="term" value="P:nicotinamide nucleotide metabolic process"/>
    <property type="evidence" value="ECO:0007669"/>
    <property type="project" value="UniProtKB-UniRule"/>
</dbReference>
<keyword evidence="4 6" id="KW-0520">NAD</keyword>
<dbReference type="GO" id="GO:0110051">
    <property type="term" value="P:metabolite repair"/>
    <property type="evidence" value="ECO:0007669"/>
    <property type="project" value="TreeGrafter"/>
</dbReference>
<feature type="binding site" evidence="6">
    <location>
        <position position="41"/>
    </location>
    <ligand>
        <name>(6S)-NADPHX</name>
        <dbReference type="ChEBI" id="CHEBI:64076"/>
    </ligand>
</feature>
<keyword evidence="1 6" id="KW-0547">Nucleotide-binding</keyword>
<comment type="catalytic activity">
    <reaction evidence="6">
        <text>(6S)-NADPHX + ADP = AMP + phosphate + NADPH + H(+)</text>
        <dbReference type="Rhea" id="RHEA:32235"/>
        <dbReference type="ChEBI" id="CHEBI:15378"/>
        <dbReference type="ChEBI" id="CHEBI:43474"/>
        <dbReference type="ChEBI" id="CHEBI:57783"/>
        <dbReference type="ChEBI" id="CHEBI:64076"/>
        <dbReference type="ChEBI" id="CHEBI:456215"/>
        <dbReference type="ChEBI" id="CHEBI:456216"/>
        <dbReference type="EC" id="4.2.1.136"/>
    </reaction>
</comment>
<evidence type="ECO:0000256" key="2">
    <source>
        <dbReference type="ARBA" id="ARBA00022840"/>
    </source>
</evidence>
<reference evidence="8 9" key="1">
    <citation type="journal article" date="2016" name="Nat. Commun.">
        <title>Thousands of microbial genomes shed light on interconnected biogeochemical processes in an aquifer system.</title>
        <authorList>
            <person name="Anantharaman K."/>
            <person name="Brown C.T."/>
            <person name="Hug L.A."/>
            <person name="Sharon I."/>
            <person name="Castelle C.J."/>
            <person name="Probst A.J."/>
            <person name="Thomas B.C."/>
            <person name="Singh A."/>
            <person name="Wilkins M.J."/>
            <person name="Karaoz U."/>
            <person name="Brodie E.L."/>
            <person name="Williams K.H."/>
            <person name="Hubbard S.S."/>
            <person name="Banfield J.F."/>
        </authorList>
    </citation>
    <scope>NUCLEOTIDE SEQUENCE [LARGE SCALE GENOMIC DNA]</scope>
</reference>
<evidence type="ECO:0000256" key="1">
    <source>
        <dbReference type="ARBA" id="ARBA00022741"/>
    </source>
</evidence>
<evidence type="ECO:0000256" key="6">
    <source>
        <dbReference type="HAMAP-Rule" id="MF_01965"/>
    </source>
</evidence>
<dbReference type="CDD" id="cd01171">
    <property type="entry name" value="YXKO-related"/>
    <property type="match status" value="1"/>
</dbReference>
<feature type="binding site" evidence="6">
    <location>
        <position position="207"/>
    </location>
    <ligand>
        <name>AMP</name>
        <dbReference type="ChEBI" id="CHEBI:456215"/>
    </ligand>
</feature>
<evidence type="ECO:0000256" key="5">
    <source>
        <dbReference type="ARBA" id="ARBA00023239"/>
    </source>
</evidence>
<dbReference type="Gene3D" id="3.40.1190.20">
    <property type="match status" value="1"/>
</dbReference>
<evidence type="ECO:0000256" key="4">
    <source>
        <dbReference type="ARBA" id="ARBA00023027"/>
    </source>
</evidence>
<dbReference type="STRING" id="1802595.A2134_02705"/>
<keyword evidence="3 6" id="KW-0521">NADP</keyword>
<dbReference type="PANTHER" id="PTHR12592:SF0">
    <property type="entry name" value="ATP-DEPENDENT (S)-NAD(P)H-HYDRATE DEHYDRATASE"/>
    <property type="match status" value="1"/>
</dbReference>
<dbReference type="AlphaFoldDB" id="A0A1G1WDG0"/>